<accession>A0A1L9Q348</accession>
<evidence type="ECO:0000259" key="4">
    <source>
        <dbReference type="SMART" id="SM00852"/>
    </source>
</evidence>
<dbReference type="SUPFAM" id="SSF63867">
    <property type="entry name" value="MoeA C-terminal domain-like"/>
    <property type="match status" value="1"/>
</dbReference>
<dbReference type="FunFam" id="2.170.190.11:FF:000006">
    <property type="entry name" value="Molybdopterin molybdenumtransferase"/>
    <property type="match status" value="1"/>
</dbReference>
<keyword evidence="3" id="KW-0501">Molybdenum cofactor biosynthesis</keyword>
<evidence type="ECO:0000256" key="2">
    <source>
        <dbReference type="ARBA" id="ARBA00012509"/>
    </source>
</evidence>
<keyword evidence="6" id="KW-1185">Reference proteome</keyword>
<dbReference type="InterPro" id="IPR036425">
    <property type="entry name" value="MoaB/Mog-like_dom_sf"/>
</dbReference>
<dbReference type="STRING" id="1036611.A0A1L9Q348"/>
<comment type="function">
    <text evidence="3">Catalyzes two steps in the biosynthesis of the molybdenum cofactor. In the first step, molybdopterin is adenylated. Subsequently, molybdate is inserted into adenylated molybdopterin and AMP is released.</text>
</comment>
<dbReference type="PANTHER" id="PTHR10192">
    <property type="entry name" value="MOLYBDOPTERIN BIOSYNTHESIS PROTEIN"/>
    <property type="match status" value="1"/>
</dbReference>
<comment type="catalytic activity">
    <reaction evidence="3">
        <text>adenylyl-molybdopterin + molybdate = Mo-molybdopterin + AMP + H(+)</text>
        <dbReference type="Rhea" id="RHEA:35047"/>
        <dbReference type="ChEBI" id="CHEBI:15378"/>
        <dbReference type="ChEBI" id="CHEBI:36264"/>
        <dbReference type="ChEBI" id="CHEBI:62727"/>
        <dbReference type="ChEBI" id="CHEBI:71302"/>
        <dbReference type="ChEBI" id="CHEBI:456215"/>
    </reaction>
</comment>
<dbReference type="GO" id="GO:0006777">
    <property type="term" value="P:Mo-molybdopterin cofactor biosynthetic process"/>
    <property type="evidence" value="ECO:0007669"/>
    <property type="project" value="UniProtKB-UniRule"/>
</dbReference>
<dbReference type="Gene3D" id="2.40.340.10">
    <property type="entry name" value="MoeA, C-terminal, domain IV"/>
    <property type="match status" value="1"/>
</dbReference>
<dbReference type="GeneID" id="63729278"/>
<proteinExistence type="inferred from homology"/>
<comment type="similarity">
    <text evidence="3">Belongs to the MoeA family.</text>
</comment>
<evidence type="ECO:0000313" key="5">
    <source>
        <dbReference type="EMBL" id="OJJ08194.1"/>
    </source>
</evidence>
<dbReference type="SUPFAM" id="SSF53218">
    <property type="entry name" value="Molybdenum cofactor biosynthesis proteins"/>
    <property type="match status" value="1"/>
</dbReference>
<protein>
    <recommendedName>
        <fullName evidence="2">molybdopterin adenylyltransferase</fullName>
        <ecNumber evidence="2">2.7.7.75</ecNumber>
    </recommendedName>
</protein>
<dbReference type="SMART" id="SM00852">
    <property type="entry name" value="MoCF_biosynth"/>
    <property type="match status" value="1"/>
</dbReference>
<dbReference type="AlphaFoldDB" id="A0A1L9Q348"/>
<dbReference type="Pfam" id="PF03453">
    <property type="entry name" value="MoeA_N"/>
    <property type="match status" value="1"/>
</dbReference>
<evidence type="ECO:0000256" key="3">
    <source>
        <dbReference type="RuleBase" id="RU365090"/>
    </source>
</evidence>
<dbReference type="InterPro" id="IPR001453">
    <property type="entry name" value="MoaB/Mog_dom"/>
</dbReference>
<dbReference type="InterPro" id="IPR036135">
    <property type="entry name" value="MoeA_linker/N_sf"/>
</dbReference>
<dbReference type="Gene3D" id="3.90.105.10">
    <property type="entry name" value="Molybdopterin biosynthesis moea protein, domain 2"/>
    <property type="match status" value="1"/>
</dbReference>
<name>A0A1L9Q348_ASPVE</name>
<comment type="catalytic activity">
    <reaction evidence="3">
        <text>molybdopterin + ATP + H(+) = adenylyl-molybdopterin + diphosphate</text>
        <dbReference type="Rhea" id="RHEA:31331"/>
        <dbReference type="ChEBI" id="CHEBI:15378"/>
        <dbReference type="ChEBI" id="CHEBI:30616"/>
        <dbReference type="ChEBI" id="CHEBI:33019"/>
        <dbReference type="ChEBI" id="CHEBI:58698"/>
        <dbReference type="ChEBI" id="CHEBI:62727"/>
    </reaction>
</comment>
<comment type="pathway">
    <text evidence="3">Cofactor biosynthesis; molybdopterin biosynthesis.</text>
</comment>
<dbReference type="InterPro" id="IPR005110">
    <property type="entry name" value="MoeA_linker/N"/>
</dbReference>
<dbReference type="GO" id="GO:0061598">
    <property type="term" value="F:molybdopterin adenylyltransferase activity"/>
    <property type="evidence" value="ECO:0007669"/>
    <property type="project" value="UniProtKB-UniRule"/>
</dbReference>
<dbReference type="OrthoDB" id="6777263at2759"/>
<dbReference type="EMBL" id="KV878139">
    <property type="protein sequence ID" value="OJJ08194.1"/>
    <property type="molecule type" value="Genomic_DNA"/>
</dbReference>
<dbReference type="Pfam" id="PF00994">
    <property type="entry name" value="MoCF_biosynth"/>
    <property type="match status" value="1"/>
</dbReference>
<dbReference type="RefSeq" id="XP_040673956.1">
    <property type="nucleotide sequence ID" value="XM_040813767.1"/>
</dbReference>
<dbReference type="GO" id="GO:0061599">
    <property type="term" value="F:molybdopterin molybdotransferase activity"/>
    <property type="evidence" value="ECO:0007669"/>
    <property type="project" value="UniProtKB-UniRule"/>
</dbReference>
<keyword evidence="3" id="KW-0808">Transferase</keyword>
<dbReference type="InterPro" id="IPR036688">
    <property type="entry name" value="MoeA_C_domain_IV_sf"/>
</dbReference>
<dbReference type="PANTHER" id="PTHR10192:SF30">
    <property type="entry name" value="MOLYBDOPTERIN ADENYLYLTRANSFERASE"/>
    <property type="match status" value="1"/>
</dbReference>
<comment type="similarity">
    <text evidence="1">In the C-terminal section; belongs to the MoeA family.</text>
</comment>
<evidence type="ECO:0000256" key="1">
    <source>
        <dbReference type="ARBA" id="ARBA00008339"/>
    </source>
</evidence>
<organism evidence="5 6">
    <name type="scientific">Aspergillus versicolor CBS 583.65</name>
    <dbReference type="NCBI Taxonomy" id="1036611"/>
    <lineage>
        <taxon>Eukaryota</taxon>
        <taxon>Fungi</taxon>
        <taxon>Dikarya</taxon>
        <taxon>Ascomycota</taxon>
        <taxon>Pezizomycotina</taxon>
        <taxon>Eurotiomycetes</taxon>
        <taxon>Eurotiomycetidae</taxon>
        <taxon>Eurotiales</taxon>
        <taxon>Aspergillaceae</taxon>
        <taxon>Aspergillus</taxon>
        <taxon>Aspergillus subgen. Nidulantes</taxon>
    </lineage>
</organism>
<dbReference type="InterPro" id="IPR038987">
    <property type="entry name" value="MoeA-like"/>
</dbReference>
<dbReference type="GO" id="GO:0046872">
    <property type="term" value="F:metal ion binding"/>
    <property type="evidence" value="ECO:0007669"/>
    <property type="project" value="UniProtKB-UniRule"/>
</dbReference>
<dbReference type="VEuPathDB" id="FungiDB:ASPVEDRAFT_47377"/>
<keyword evidence="3" id="KW-0500">Molybdenum</keyword>
<feature type="domain" description="MoaB/Mog" evidence="4">
    <location>
        <begin position="202"/>
        <end position="346"/>
    </location>
</feature>
<evidence type="ECO:0000313" key="6">
    <source>
        <dbReference type="Proteomes" id="UP000184073"/>
    </source>
</evidence>
<sequence length="443" mass="48321">MPLAYAKAIRLLEDEAEGQRQRKPSPTESCLIYNACDRVVSTTIHSPIYTPQYDTSAMDGFALSAAATEHACAEAPVTFEVTATTTAGDQPHSTGGDLRDGVPPCVEIMTGAPFPLGLDRDWYDCCVPVEDVVVSENKFSTRRYIEVYKPARHFQHRRFAGGDFSKRDVIIEAGESVLPQHVMALASVGVRHIPVLRRPRVAVFSTGSELFSPDALSQPHDFMIHDANGPYLMTMLRKWGVDVDFRGVVRDSPEAMQDAISTVLDEYDIIVTTGAVSAGRCDFIPGLVNSIGGRTVFHKAAVKPGHPILFSMLPSSGRETAFFGLPGNPVAAAACLRFFVLRYLQTLQLQTAERPHTVALELSDPHTNGLSRCDSAKSPVLSFRKDPDIFRPGILSPDSGKVWIIDDHSPGKTKPFLSANCWVHIPRGVSELGNGSAVDIYPC</sequence>
<dbReference type="CDD" id="cd00887">
    <property type="entry name" value="MoeA"/>
    <property type="match status" value="1"/>
</dbReference>
<dbReference type="UniPathway" id="UPA00344"/>
<reference evidence="6" key="1">
    <citation type="journal article" date="2017" name="Genome Biol.">
        <title>Comparative genomics reveals high biological diversity and specific adaptations in the industrially and medically important fungal genus Aspergillus.</title>
        <authorList>
            <person name="de Vries R.P."/>
            <person name="Riley R."/>
            <person name="Wiebenga A."/>
            <person name="Aguilar-Osorio G."/>
            <person name="Amillis S."/>
            <person name="Uchima C.A."/>
            <person name="Anderluh G."/>
            <person name="Asadollahi M."/>
            <person name="Askin M."/>
            <person name="Barry K."/>
            <person name="Battaglia E."/>
            <person name="Bayram O."/>
            <person name="Benocci T."/>
            <person name="Braus-Stromeyer S.A."/>
            <person name="Caldana C."/>
            <person name="Canovas D."/>
            <person name="Cerqueira G.C."/>
            <person name="Chen F."/>
            <person name="Chen W."/>
            <person name="Choi C."/>
            <person name="Clum A."/>
            <person name="Dos Santos R.A."/>
            <person name="Damasio A.R."/>
            <person name="Diallinas G."/>
            <person name="Emri T."/>
            <person name="Fekete E."/>
            <person name="Flipphi M."/>
            <person name="Freyberg S."/>
            <person name="Gallo A."/>
            <person name="Gournas C."/>
            <person name="Habgood R."/>
            <person name="Hainaut M."/>
            <person name="Harispe M.L."/>
            <person name="Henrissat B."/>
            <person name="Hilden K.S."/>
            <person name="Hope R."/>
            <person name="Hossain A."/>
            <person name="Karabika E."/>
            <person name="Karaffa L."/>
            <person name="Karanyi Z."/>
            <person name="Krasevec N."/>
            <person name="Kuo A."/>
            <person name="Kusch H."/>
            <person name="LaButti K."/>
            <person name="Lagendijk E.L."/>
            <person name="Lapidus A."/>
            <person name="Levasseur A."/>
            <person name="Lindquist E."/>
            <person name="Lipzen A."/>
            <person name="Logrieco A.F."/>
            <person name="MacCabe A."/>
            <person name="Maekelae M.R."/>
            <person name="Malavazi I."/>
            <person name="Melin P."/>
            <person name="Meyer V."/>
            <person name="Mielnichuk N."/>
            <person name="Miskei M."/>
            <person name="Molnar A.P."/>
            <person name="Mule G."/>
            <person name="Ngan C.Y."/>
            <person name="Orejas M."/>
            <person name="Orosz E."/>
            <person name="Ouedraogo J.P."/>
            <person name="Overkamp K.M."/>
            <person name="Park H.-S."/>
            <person name="Perrone G."/>
            <person name="Piumi F."/>
            <person name="Punt P.J."/>
            <person name="Ram A.F."/>
            <person name="Ramon A."/>
            <person name="Rauscher S."/>
            <person name="Record E."/>
            <person name="Riano-Pachon D.M."/>
            <person name="Robert V."/>
            <person name="Roehrig J."/>
            <person name="Ruller R."/>
            <person name="Salamov A."/>
            <person name="Salih N.S."/>
            <person name="Samson R.A."/>
            <person name="Sandor E."/>
            <person name="Sanguinetti M."/>
            <person name="Schuetze T."/>
            <person name="Sepcic K."/>
            <person name="Shelest E."/>
            <person name="Sherlock G."/>
            <person name="Sophianopoulou V."/>
            <person name="Squina F.M."/>
            <person name="Sun H."/>
            <person name="Susca A."/>
            <person name="Todd R.B."/>
            <person name="Tsang A."/>
            <person name="Unkles S.E."/>
            <person name="van de Wiele N."/>
            <person name="van Rossen-Uffink D."/>
            <person name="Oliveira J.V."/>
            <person name="Vesth T.C."/>
            <person name="Visser J."/>
            <person name="Yu J.-H."/>
            <person name="Zhou M."/>
            <person name="Andersen M.R."/>
            <person name="Archer D.B."/>
            <person name="Baker S.E."/>
            <person name="Benoit I."/>
            <person name="Brakhage A.A."/>
            <person name="Braus G.H."/>
            <person name="Fischer R."/>
            <person name="Frisvad J.C."/>
            <person name="Goldman G.H."/>
            <person name="Houbraken J."/>
            <person name="Oakley B."/>
            <person name="Pocsi I."/>
            <person name="Scazzocchio C."/>
            <person name="Seiboth B."/>
            <person name="vanKuyk P.A."/>
            <person name="Wortman J."/>
            <person name="Dyer P.S."/>
            <person name="Grigoriev I.V."/>
        </authorList>
    </citation>
    <scope>NUCLEOTIDE SEQUENCE [LARGE SCALE GENOMIC DNA]</scope>
    <source>
        <strain evidence="6">CBS 583.65</strain>
    </source>
</reference>
<dbReference type="GO" id="GO:0005524">
    <property type="term" value="F:ATP binding"/>
    <property type="evidence" value="ECO:0007669"/>
    <property type="project" value="UniProtKB-UniRule"/>
</dbReference>
<dbReference type="GO" id="GO:0005829">
    <property type="term" value="C:cytosol"/>
    <property type="evidence" value="ECO:0007669"/>
    <property type="project" value="TreeGrafter"/>
</dbReference>
<dbReference type="Proteomes" id="UP000184073">
    <property type="component" value="Unassembled WGS sequence"/>
</dbReference>
<gene>
    <name evidence="5" type="ORF">ASPVEDRAFT_47377</name>
</gene>
<keyword evidence="3" id="KW-0460">Magnesium</keyword>
<dbReference type="SUPFAM" id="SSF63882">
    <property type="entry name" value="MoeA N-terminal region -like"/>
    <property type="match status" value="1"/>
</dbReference>
<dbReference type="Gene3D" id="3.40.980.10">
    <property type="entry name" value="MoaB/Mog-like domain"/>
    <property type="match status" value="1"/>
</dbReference>
<comment type="cofactor">
    <cofactor evidence="3">
        <name>Mg(2+)</name>
        <dbReference type="ChEBI" id="CHEBI:18420"/>
    </cofactor>
</comment>
<dbReference type="EC" id="2.7.7.75" evidence="2"/>
<dbReference type="Gene3D" id="2.170.190.11">
    <property type="entry name" value="Molybdopterin biosynthesis moea protein, domain 3"/>
    <property type="match status" value="1"/>
</dbReference>
<keyword evidence="3" id="KW-0479">Metal-binding</keyword>